<sequence length="137" mass="14921">MLKIVKVREYMTGDLICFSPETELAKAIETLVRQGISGGPVVDSNRQLVGMLSESDCLKGILTGSYFEEASVSVGEVMSKVVDTIEADADIIKAAEQFVSKRIRRLPVLDGGRLVGQISRRDVLRAVNTFNLHGAPK</sequence>
<keyword evidence="5" id="KW-1185">Reference proteome</keyword>
<dbReference type="CDD" id="cd04629">
    <property type="entry name" value="CBS_pair_bac"/>
    <property type="match status" value="1"/>
</dbReference>
<evidence type="ECO:0000256" key="2">
    <source>
        <dbReference type="PROSITE-ProRule" id="PRU00703"/>
    </source>
</evidence>
<dbReference type="SUPFAM" id="SSF54631">
    <property type="entry name" value="CBS-domain pair"/>
    <property type="match status" value="1"/>
</dbReference>
<accession>A0A1H1N5J6</accession>
<dbReference type="PROSITE" id="PS51371">
    <property type="entry name" value="CBS"/>
    <property type="match status" value="2"/>
</dbReference>
<keyword evidence="1 2" id="KW-0129">CBS domain</keyword>
<evidence type="ECO:0000256" key="1">
    <source>
        <dbReference type="ARBA" id="ARBA00023122"/>
    </source>
</evidence>
<proteinExistence type="predicted"/>
<protein>
    <submittedName>
        <fullName evidence="4">CBS domain-containing protein</fullName>
    </submittedName>
</protein>
<dbReference type="InterPro" id="IPR044729">
    <property type="entry name" value="CBS_bac"/>
</dbReference>
<dbReference type="Pfam" id="PF00571">
    <property type="entry name" value="CBS"/>
    <property type="match status" value="2"/>
</dbReference>
<feature type="domain" description="CBS" evidence="3">
    <location>
        <begin position="78"/>
        <end position="137"/>
    </location>
</feature>
<dbReference type="EMBL" id="LT629736">
    <property type="protein sequence ID" value="SDR93995.1"/>
    <property type="molecule type" value="Genomic_DNA"/>
</dbReference>
<reference evidence="5" key="1">
    <citation type="submission" date="2016-10" db="EMBL/GenBank/DDBJ databases">
        <authorList>
            <person name="Varghese N."/>
            <person name="Submissions S."/>
        </authorList>
    </citation>
    <scope>NUCLEOTIDE SEQUENCE [LARGE SCALE GENOMIC DNA]</scope>
    <source>
        <strain evidence="5">NRRL B-51270</strain>
    </source>
</reference>
<dbReference type="InterPro" id="IPR000644">
    <property type="entry name" value="CBS_dom"/>
</dbReference>
<evidence type="ECO:0000259" key="3">
    <source>
        <dbReference type="PROSITE" id="PS51371"/>
    </source>
</evidence>
<dbReference type="InterPro" id="IPR046342">
    <property type="entry name" value="CBS_dom_sf"/>
</dbReference>
<dbReference type="PANTHER" id="PTHR43080">
    <property type="entry name" value="CBS DOMAIN-CONTAINING PROTEIN CBSX3, MITOCHONDRIAL"/>
    <property type="match status" value="1"/>
</dbReference>
<dbReference type="Gene3D" id="3.10.580.10">
    <property type="entry name" value="CBS-domain"/>
    <property type="match status" value="1"/>
</dbReference>
<organism evidence="4 5">
    <name type="scientific">Halopseudomonas xinjiangensis</name>
    <dbReference type="NCBI Taxonomy" id="487184"/>
    <lineage>
        <taxon>Bacteria</taxon>
        <taxon>Pseudomonadati</taxon>
        <taxon>Pseudomonadota</taxon>
        <taxon>Gammaproteobacteria</taxon>
        <taxon>Pseudomonadales</taxon>
        <taxon>Pseudomonadaceae</taxon>
        <taxon>Halopseudomonas</taxon>
    </lineage>
</organism>
<dbReference type="STRING" id="487184.SAMN05216421_0607"/>
<feature type="domain" description="CBS" evidence="3">
    <location>
        <begin position="11"/>
        <end position="69"/>
    </location>
</feature>
<name>A0A1H1N5J6_9GAMM</name>
<evidence type="ECO:0000313" key="4">
    <source>
        <dbReference type="EMBL" id="SDR93995.1"/>
    </source>
</evidence>
<dbReference type="RefSeq" id="WP_093391758.1">
    <property type="nucleotide sequence ID" value="NZ_LT629736.1"/>
</dbReference>
<dbReference type="Proteomes" id="UP000243207">
    <property type="component" value="Chromosome I"/>
</dbReference>
<dbReference type="InterPro" id="IPR051257">
    <property type="entry name" value="Diverse_CBS-Domain"/>
</dbReference>
<evidence type="ECO:0000313" key="5">
    <source>
        <dbReference type="Proteomes" id="UP000243207"/>
    </source>
</evidence>
<dbReference type="SMART" id="SM00116">
    <property type="entry name" value="CBS"/>
    <property type="match status" value="2"/>
</dbReference>
<dbReference type="PANTHER" id="PTHR43080:SF26">
    <property type="entry name" value="REGULATORY PROTEIN"/>
    <property type="match status" value="1"/>
</dbReference>
<dbReference type="AlphaFoldDB" id="A0A1H1N5J6"/>
<dbReference type="OrthoDB" id="9790355at2"/>
<gene>
    <name evidence="4" type="ORF">SAMN05216421_0607</name>
</gene>